<name>A0A2Z4FPC9_9DELT</name>
<organism evidence="1 2">
    <name type="scientific">Bradymonas sediminis</name>
    <dbReference type="NCBI Taxonomy" id="1548548"/>
    <lineage>
        <taxon>Bacteria</taxon>
        <taxon>Deltaproteobacteria</taxon>
        <taxon>Bradymonadales</taxon>
        <taxon>Bradymonadaceae</taxon>
        <taxon>Bradymonas</taxon>
    </lineage>
</organism>
<dbReference type="KEGG" id="bsed:DN745_14685"/>
<protein>
    <submittedName>
        <fullName evidence="1">Uncharacterized protein</fullName>
    </submittedName>
</protein>
<accession>A0A2Z4FPC9</accession>
<dbReference type="RefSeq" id="WP_111335994.1">
    <property type="nucleotide sequence ID" value="NZ_CP030032.1"/>
</dbReference>
<evidence type="ECO:0000313" key="2">
    <source>
        <dbReference type="Proteomes" id="UP000249799"/>
    </source>
</evidence>
<sequence>MTSTEFAYKKIIERPRTTALARLFVWIGTHSVLSGFLGGICVVLFAMGSAFEGVKKAPTQALIISALVVLAWTILVGLMGKFFVRQGMVELEVHRAILAGEALFRWRENAGVLLEIEQPTYEIVAAPGLSLEDKPSDAPSTVYLKVEGQGKRFVLETQITRAEASQYEELPSDHELEVDEAMPIALASRVLLYAERKAG</sequence>
<keyword evidence="2" id="KW-1185">Reference proteome</keyword>
<evidence type="ECO:0000313" key="1">
    <source>
        <dbReference type="EMBL" id="AWV90504.1"/>
    </source>
</evidence>
<proteinExistence type="predicted"/>
<dbReference type="Proteomes" id="UP000249799">
    <property type="component" value="Chromosome"/>
</dbReference>
<reference evidence="1 2" key="1">
    <citation type="submission" date="2018-06" db="EMBL/GenBank/DDBJ databases">
        <title>Lujinxingia sediminis gen. nov. sp. nov., a new facultative anaerobic member of the class Deltaproteobacteria, and proposal of Lujinxingaceae fam. nov.</title>
        <authorList>
            <person name="Guo L.-Y."/>
            <person name="Li C.-M."/>
            <person name="Wang S."/>
            <person name="Du Z.-J."/>
        </authorList>
    </citation>
    <scope>NUCLEOTIDE SEQUENCE [LARGE SCALE GENOMIC DNA]</scope>
    <source>
        <strain evidence="1 2">FA350</strain>
    </source>
</reference>
<dbReference type="EMBL" id="CP030032">
    <property type="protein sequence ID" value="AWV90504.1"/>
    <property type="molecule type" value="Genomic_DNA"/>
</dbReference>
<dbReference type="AlphaFoldDB" id="A0A2Z4FPC9"/>
<gene>
    <name evidence="1" type="ORF">DN745_14685</name>
</gene>